<reference evidence="4 5" key="1">
    <citation type="submission" date="2019-05" db="EMBL/GenBank/DDBJ databases">
        <title>We sequenced the genome of Paenibacillus hemerocallicola KCTC 33185 for further insight into its adaptation and study the phylogeny of Paenibacillus.</title>
        <authorList>
            <person name="Narsing Rao M.P."/>
        </authorList>
    </citation>
    <scope>NUCLEOTIDE SEQUENCE [LARGE SCALE GENOMIC DNA]</scope>
    <source>
        <strain evidence="4 5">KCTC 33185</strain>
    </source>
</reference>
<dbReference type="GO" id="GO:0003841">
    <property type="term" value="F:1-acylglycerol-3-phosphate O-acyltransferase activity"/>
    <property type="evidence" value="ECO:0007669"/>
    <property type="project" value="TreeGrafter"/>
</dbReference>
<sequence length="192" mass="20754">MTKLYRFGRWVCRVFFKTFYRIEASGQSNVPDDGAVILCSNHISTLDPPLVGTPLQRKVYFMAKAELFKVPLFGPLIANLGAFPVKRGGVSKESIRHALQLLGEGGVLGIFPEGTRGGGMGKKGAASLAVRSGATVIPVAIIGKYKLFGKLKVVYGKPVDLSAMREASNSESLEQATEHIMESIRKLIEANS</sequence>
<dbReference type="InterPro" id="IPR002123">
    <property type="entry name" value="Plipid/glycerol_acylTrfase"/>
</dbReference>
<keyword evidence="1 4" id="KW-0808">Transferase</keyword>
<accession>A0A5C4TEN7</accession>
<feature type="domain" description="Phospholipid/glycerol acyltransferase" evidence="3">
    <location>
        <begin position="36"/>
        <end position="144"/>
    </location>
</feature>
<evidence type="ECO:0000256" key="1">
    <source>
        <dbReference type="ARBA" id="ARBA00022679"/>
    </source>
</evidence>
<evidence type="ECO:0000313" key="4">
    <source>
        <dbReference type="EMBL" id="TNJ67425.1"/>
    </source>
</evidence>
<dbReference type="SUPFAM" id="SSF69593">
    <property type="entry name" value="Glycerol-3-phosphate (1)-acyltransferase"/>
    <property type="match status" value="1"/>
</dbReference>
<evidence type="ECO:0000313" key="5">
    <source>
        <dbReference type="Proteomes" id="UP000307943"/>
    </source>
</evidence>
<comment type="caution">
    <text evidence="4">The sequence shown here is derived from an EMBL/GenBank/DDBJ whole genome shotgun (WGS) entry which is preliminary data.</text>
</comment>
<dbReference type="Pfam" id="PF01553">
    <property type="entry name" value="Acyltransferase"/>
    <property type="match status" value="1"/>
</dbReference>
<dbReference type="Proteomes" id="UP000307943">
    <property type="component" value="Unassembled WGS sequence"/>
</dbReference>
<evidence type="ECO:0000259" key="3">
    <source>
        <dbReference type="SMART" id="SM00563"/>
    </source>
</evidence>
<dbReference type="OrthoDB" id="9803035at2"/>
<dbReference type="RefSeq" id="WP_139601138.1">
    <property type="nucleotide sequence ID" value="NZ_VDCQ01000005.1"/>
</dbReference>
<dbReference type="AlphaFoldDB" id="A0A5C4TEN7"/>
<dbReference type="EMBL" id="VDCQ01000005">
    <property type="protein sequence ID" value="TNJ67425.1"/>
    <property type="molecule type" value="Genomic_DNA"/>
</dbReference>
<dbReference type="PANTHER" id="PTHR10434:SF11">
    <property type="entry name" value="1-ACYL-SN-GLYCEROL-3-PHOSPHATE ACYLTRANSFERASE"/>
    <property type="match status" value="1"/>
</dbReference>
<keyword evidence="2 4" id="KW-0012">Acyltransferase</keyword>
<proteinExistence type="predicted"/>
<evidence type="ECO:0000256" key="2">
    <source>
        <dbReference type="ARBA" id="ARBA00023315"/>
    </source>
</evidence>
<gene>
    <name evidence="4" type="ORF">FE784_05575</name>
</gene>
<protein>
    <submittedName>
        <fullName evidence="4">1-acyl-sn-glycerol-3-phosphate acyltransferase</fullName>
    </submittedName>
</protein>
<name>A0A5C4TEN7_9BACL</name>
<dbReference type="GO" id="GO:0006654">
    <property type="term" value="P:phosphatidic acid biosynthetic process"/>
    <property type="evidence" value="ECO:0007669"/>
    <property type="project" value="TreeGrafter"/>
</dbReference>
<keyword evidence="5" id="KW-1185">Reference proteome</keyword>
<dbReference type="PANTHER" id="PTHR10434">
    <property type="entry name" value="1-ACYL-SN-GLYCEROL-3-PHOSPHATE ACYLTRANSFERASE"/>
    <property type="match status" value="1"/>
</dbReference>
<dbReference type="CDD" id="cd07989">
    <property type="entry name" value="LPLAT_AGPAT-like"/>
    <property type="match status" value="1"/>
</dbReference>
<organism evidence="4 5">
    <name type="scientific">Paenibacillus hemerocallicola</name>
    <dbReference type="NCBI Taxonomy" id="1172614"/>
    <lineage>
        <taxon>Bacteria</taxon>
        <taxon>Bacillati</taxon>
        <taxon>Bacillota</taxon>
        <taxon>Bacilli</taxon>
        <taxon>Bacillales</taxon>
        <taxon>Paenibacillaceae</taxon>
        <taxon>Paenibacillus</taxon>
    </lineage>
</organism>
<dbReference type="SMART" id="SM00563">
    <property type="entry name" value="PlsC"/>
    <property type="match status" value="1"/>
</dbReference>